<proteinExistence type="predicted"/>
<evidence type="ECO:0000313" key="2">
    <source>
        <dbReference type="EMBL" id="MDT0616374.1"/>
    </source>
</evidence>
<comment type="caution">
    <text evidence="2">The sequence shown here is derived from an EMBL/GenBank/DDBJ whole genome shotgun (WGS) entry which is preliminary data.</text>
</comment>
<sequence>MANCVLVASVEGALLVDTPYTAELTRTLTAAAHRVLPPSAAISTVVNSHANGDHSYGNSLFPDAEIVSTAANLEHLCAEPAPEQMQTLLDRCQADDPFQRYLLAHFGRYDYRGLRLTPPTRTFSERLTLQVGSTSVELIEVGPAHTVGDLIVHIPDSGVVCAGDVVFVGDVPVHWAGPLGGVLDACQQILDLAPQVVVPGHGPLIGPAEVRSYMEFVGEVRDRIHSLHARGLPVQEAAQVLLREHRRADLGLTERLAVLAITEYRHLDQVTAPLPLVDMLSTAVRLAPGCVPTSIPERHTLLTDFGSRT</sequence>
<organism evidence="2 3">
    <name type="scientific">Streptomyces lancefieldiae</name>
    <dbReference type="NCBI Taxonomy" id="3075520"/>
    <lineage>
        <taxon>Bacteria</taxon>
        <taxon>Bacillati</taxon>
        <taxon>Actinomycetota</taxon>
        <taxon>Actinomycetes</taxon>
        <taxon>Kitasatosporales</taxon>
        <taxon>Streptomycetaceae</taxon>
        <taxon>Streptomyces</taxon>
    </lineage>
</organism>
<dbReference type="RefSeq" id="WP_311585763.1">
    <property type="nucleotide sequence ID" value="NZ_JAVRFH010000131.1"/>
</dbReference>
<feature type="domain" description="Metallo-beta-lactamase" evidence="1">
    <location>
        <begin position="1"/>
        <end position="201"/>
    </location>
</feature>
<dbReference type="PANTHER" id="PTHR42951">
    <property type="entry name" value="METALLO-BETA-LACTAMASE DOMAIN-CONTAINING"/>
    <property type="match status" value="1"/>
</dbReference>
<reference evidence="2" key="1">
    <citation type="submission" date="2024-05" db="EMBL/GenBank/DDBJ databases">
        <title>30 novel species of actinomycetes from the DSMZ collection.</title>
        <authorList>
            <person name="Nouioui I."/>
        </authorList>
    </citation>
    <scope>NUCLEOTIDE SEQUENCE</scope>
    <source>
        <strain evidence="2">DSM 40712</strain>
    </source>
</reference>
<dbReference type="Pfam" id="PF00753">
    <property type="entry name" value="Lactamase_B"/>
    <property type="match status" value="1"/>
</dbReference>
<dbReference type="Proteomes" id="UP001180724">
    <property type="component" value="Unassembled WGS sequence"/>
</dbReference>
<dbReference type="InterPro" id="IPR036866">
    <property type="entry name" value="RibonucZ/Hydroxyglut_hydro"/>
</dbReference>
<name>A0ABU3B1P0_9ACTN</name>
<protein>
    <submittedName>
        <fullName evidence="2">MBL fold metallo-hydrolase</fullName>
    </submittedName>
</protein>
<dbReference type="CDD" id="cd16282">
    <property type="entry name" value="metallo-hydrolase-like_MBL-fold"/>
    <property type="match status" value="1"/>
</dbReference>
<dbReference type="PANTHER" id="PTHR42951:SF4">
    <property type="entry name" value="ACYL-COENZYME A THIOESTERASE MBLAC2"/>
    <property type="match status" value="1"/>
</dbReference>
<keyword evidence="3" id="KW-1185">Reference proteome</keyword>
<accession>A0ABU3B1P0</accession>
<evidence type="ECO:0000313" key="3">
    <source>
        <dbReference type="Proteomes" id="UP001180724"/>
    </source>
</evidence>
<dbReference type="Gene3D" id="3.60.15.10">
    <property type="entry name" value="Ribonuclease Z/Hydroxyacylglutathione hydrolase-like"/>
    <property type="match status" value="1"/>
</dbReference>
<evidence type="ECO:0000259" key="1">
    <source>
        <dbReference type="SMART" id="SM00849"/>
    </source>
</evidence>
<dbReference type="SMART" id="SM00849">
    <property type="entry name" value="Lactamase_B"/>
    <property type="match status" value="1"/>
</dbReference>
<gene>
    <name evidence="2" type="ORF">RM812_40495</name>
</gene>
<dbReference type="InterPro" id="IPR001279">
    <property type="entry name" value="Metallo-B-lactamas"/>
</dbReference>
<dbReference type="InterPro" id="IPR050855">
    <property type="entry name" value="NDM-1-like"/>
</dbReference>
<dbReference type="SUPFAM" id="SSF56281">
    <property type="entry name" value="Metallo-hydrolase/oxidoreductase"/>
    <property type="match status" value="1"/>
</dbReference>
<dbReference type="EMBL" id="JAVRFH010000131">
    <property type="protein sequence ID" value="MDT0616374.1"/>
    <property type="molecule type" value="Genomic_DNA"/>
</dbReference>